<evidence type="ECO:0000256" key="6">
    <source>
        <dbReference type="ARBA" id="ARBA00022771"/>
    </source>
</evidence>
<dbReference type="OrthoDB" id="267048at2759"/>
<dbReference type="Pfam" id="PF00098">
    <property type="entry name" value="zf-CCHC"/>
    <property type="match status" value="1"/>
</dbReference>
<keyword evidence="3" id="KW-0507">mRNA processing</keyword>
<evidence type="ECO:0000259" key="14">
    <source>
        <dbReference type="PROSITE" id="PS50102"/>
    </source>
</evidence>
<dbReference type="InParanoid" id="A0A7R8UP27"/>
<evidence type="ECO:0000256" key="3">
    <source>
        <dbReference type="ARBA" id="ARBA00022664"/>
    </source>
</evidence>
<dbReference type="InterPro" id="IPR036875">
    <property type="entry name" value="Znf_CCHC_sf"/>
</dbReference>
<dbReference type="InterPro" id="IPR035979">
    <property type="entry name" value="RBD_domain_sf"/>
</dbReference>
<accession>A0A7R8UP27</accession>
<evidence type="ECO:0000256" key="8">
    <source>
        <dbReference type="ARBA" id="ARBA00022884"/>
    </source>
</evidence>
<evidence type="ECO:0000256" key="1">
    <source>
        <dbReference type="ARBA" id="ARBA00004123"/>
    </source>
</evidence>
<evidence type="ECO:0000256" key="12">
    <source>
        <dbReference type="PROSITE-ProRule" id="PRU00047"/>
    </source>
</evidence>
<dbReference type="InterPro" id="IPR001878">
    <property type="entry name" value="Znf_CCHC"/>
</dbReference>
<sequence>MDSNKSTKSTVYISNLPFSLTNNDLYKIFEKHGKIVKVTIMRNRETRKSRGVAFVNYVRVEDAEACVQATDNVEMFGRTLKAGIAIDNGKGQPAGKKRKFTDVVRCFECGAEGHVSYKCPENILGDRPRPKKEKKKTN</sequence>
<keyword evidence="17" id="KW-1185">Reference proteome</keyword>
<evidence type="ECO:0000256" key="5">
    <source>
        <dbReference type="ARBA" id="ARBA00022728"/>
    </source>
</evidence>
<dbReference type="GO" id="GO:0003723">
    <property type="term" value="F:RNA binding"/>
    <property type="evidence" value="ECO:0007669"/>
    <property type="project" value="UniProtKB-UniRule"/>
</dbReference>
<dbReference type="Proteomes" id="UP000594454">
    <property type="component" value="Chromosome 3"/>
</dbReference>
<dbReference type="PROSITE" id="PS50102">
    <property type="entry name" value="RRM"/>
    <property type="match status" value="1"/>
</dbReference>
<dbReference type="AlphaFoldDB" id="A0A7R8UP27"/>
<dbReference type="SMART" id="SM00360">
    <property type="entry name" value="RRM"/>
    <property type="match status" value="1"/>
</dbReference>
<protein>
    <recommendedName>
        <fullName evidence="2">Zinc finger CCHC-type and RNA-binding motif-containing protein 1</fullName>
    </recommendedName>
    <alternativeName>
        <fullName evidence="11">U11/U12 small nuclear ribonucleoprotein 31 kDa protein</fullName>
    </alternativeName>
</protein>
<dbReference type="SUPFAM" id="SSF57756">
    <property type="entry name" value="Retrovirus zinc finger-like domains"/>
    <property type="match status" value="1"/>
</dbReference>
<evidence type="ECO:0000256" key="4">
    <source>
        <dbReference type="ARBA" id="ARBA00022723"/>
    </source>
</evidence>
<proteinExistence type="predicted"/>
<evidence type="ECO:0000256" key="2">
    <source>
        <dbReference type="ARBA" id="ARBA00015428"/>
    </source>
</evidence>
<evidence type="ECO:0000259" key="15">
    <source>
        <dbReference type="PROSITE" id="PS50158"/>
    </source>
</evidence>
<reference evidence="16 17" key="1">
    <citation type="submission" date="2020-11" db="EMBL/GenBank/DDBJ databases">
        <authorList>
            <person name="Wallbank WR R."/>
            <person name="Pardo Diaz C."/>
            <person name="Kozak K."/>
            <person name="Martin S."/>
            <person name="Jiggins C."/>
            <person name="Moest M."/>
            <person name="Warren A I."/>
            <person name="Generalovic N T."/>
            <person name="Byers J.R.P. K."/>
            <person name="Montejo-Kovacevich G."/>
            <person name="Yen C E."/>
        </authorList>
    </citation>
    <scope>NUCLEOTIDE SEQUENCE [LARGE SCALE GENOMIC DNA]</scope>
</reference>
<dbReference type="InterPro" id="IPR003954">
    <property type="entry name" value="RRM_euk-type"/>
</dbReference>
<dbReference type="InterPro" id="IPR000504">
    <property type="entry name" value="RRM_dom"/>
</dbReference>
<dbReference type="CDD" id="cd12393">
    <property type="entry name" value="RRM_ZCRB1"/>
    <property type="match status" value="1"/>
</dbReference>
<keyword evidence="4" id="KW-0479">Metal-binding</keyword>
<evidence type="ECO:0000256" key="13">
    <source>
        <dbReference type="PROSITE-ProRule" id="PRU00176"/>
    </source>
</evidence>
<dbReference type="GO" id="GO:0005689">
    <property type="term" value="C:U12-type spliceosomal complex"/>
    <property type="evidence" value="ECO:0007669"/>
    <property type="project" value="InterPro"/>
</dbReference>
<dbReference type="EMBL" id="LR899011">
    <property type="protein sequence ID" value="CAD7084396.1"/>
    <property type="molecule type" value="Genomic_DNA"/>
</dbReference>
<evidence type="ECO:0000313" key="17">
    <source>
        <dbReference type="Proteomes" id="UP000594454"/>
    </source>
</evidence>
<evidence type="ECO:0000313" key="16">
    <source>
        <dbReference type="EMBL" id="CAD7084396.1"/>
    </source>
</evidence>
<dbReference type="SUPFAM" id="SSF54928">
    <property type="entry name" value="RNA-binding domain, RBD"/>
    <property type="match status" value="1"/>
</dbReference>
<dbReference type="SMART" id="SM00361">
    <property type="entry name" value="RRM_1"/>
    <property type="match status" value="1"/>
</dbReference>
<comment type="subcellular location">
    <subcellularLocation>
        <location evidence="1">Nucleus</location>
    </subcellularLocation>
</comment>
<dbReference type="InterPro" id="IPR012677">
    <property type="entry name" value="Nucleotide-bd_a/b_plait_sf"/>
</dbReference>
<dbReference type="OMA" id="CCNACNN"/>
<dbReference type="PANTHER" id="PTHR46259:SF1">
    <property type="entry name" value="ZINC FINGER CCHC-TYPE AND RNA-BINDING MOTIF-CONTAINING PROTEIN 1"/>
    <property type="match status" value="1"/>
</dbReference>
<feature type="domain" description="CCHC-type" evidence="15">
    <location>
        <begin position="105"/>
        <end position="121"/>
    </location>
</feature>
<gene>
    <name evidence="16" type="ORF">HERILL_LOCUS7291</name>
</gene>
<evidence type="ECO:0000256" key="10">
    <source>
        <dbReference type="ARBA" id="ARBA00023242"/>
    </source>
</evidence>
<evidence type="ECO:0000256" key="7">
    <source>
        <dbReference type="ARBA" id="ARBA00022833"/>
    </source>
</evidence>
<dbReference type="GO" id="GO:0008270">
    <property type="term" value="F:zinc ion binding"/>
    <property type="evidence" value="ECO:0007669"/>
    <property type="project" value="UniProtKB-KW"/>
</dbReference>
<dbReference type="Gene3D" id="4.10.60.10">
    <property type="entry name" value="Zinc finger, CCHC-type"/>
    <property type="match status" value="1"/>
</dbReference>
<dbReference type="SMART" id="SM00343">
    <property type="entry name" value="ZnF_C2HC"/>
    <property type="match status" value="1"/>
</dbReference>
<dbReference type="InterPro" id="IPR034219">
    <property type="entry name" value="ZCRB1_RRM"/>
</dbReference>
<evidence type="ECO:0000256" key="11">
    <source>
        <dbReference type="ARBA" id="ARBA00032031"/>
    </source>
</evidence>
<keyword evidence="5" id="KW-0747">Spliceosome</keyword>
<keyword evidence="8 13" id="KW-0694">RNA-binding</keyword>
<name>A0A7R8UP27_HERIL</name>
<dbReference type="PANTHER" id="PTHR46259">
    <property type="entry name" value="ZINC FINGER CCHC-TYPE AND RNA-BINDING MOTIF-CONTAINING PROTEIN 1"/>
    <property type="match status" value="1"/>
</dbReference>
<keyword evidence="9" id="KW-0508">mRNA splicing</keyword>
<keyword evidence="7" id="KW-0862">Zinc</keyword>
<feature type="domain" description="RRM" evidence="14">
    <location>
        <begin position="9"/>
        <end position="87"/>
    </location>
</feature>
<keyword evidence="10" id="KW-0539">Nucleus</keyword>
<evidence type="ECO:0000256" key="9">
    <source>
        <dbReference type="ARBA" id="ARBA00023187"/>
    </source>
</evidence>
<dbReference type="Pfam" id="PF00076">
    <property type="entry name" value="RRM_1"/>
    <property type="match status" value="1"/>
</dbReference>
<dbReference type="GO" id="GO:0000398">
    <property type="term" value="P:mRNA splicing, via spliceosome"/>
    <property type="evidence" value="ECO:0007669"/>
    <property type="project" value="InterPro"/>
</dbReference>
<organism evidence="16 17">
    <name type="scientific">Hermetia illucens</name>
    <name type="common">Black soldier fly</name>
    <dbReference type="NCBI Taxonomy" id="343691"/>
    <lineage>
        <taxon>Eukaryota</taxon>
        <taxon>Metazoa</taxon>
        <taxon>Ecdysozoa</taxon>
        <taxon>Arthropoda</taxon>
        <taxon>Hexapoda</taxon>
        <taxon>Insecta</taxon>
        <taxon>Pterygota</taxon>
        <taxon>Neoptera</taxon>
        <taxon>Endopterygota</taxon>
        <taxon>Diptera</taxon>
        <taxon>Brachycera</taxon>
        <taxon>Stratiomyomorpha</taxon>
        <taxon>Stratiomyidae</taxon>
        <taxon>Hermetiinae</taxon>
        <taxon>Hermetia</taxon>
    </lineage>
</organism>
<dbReference type="InterPro" id="IPR044598">
    <property type="entry name" value="ZCRB1"/>
</dbReference>
<dbReference type="PROSITE" id="PS50158">
    <property type="entry name" value="ZF_CCHC"/>
    <property type="match status" value="1"/>
</dbReference>
<dbReference type="Gene3D" id="3.30.70.330">
    <property type="match status" value="1"/>
</dbReference>
<keyword evidence="6 12" id="KW-0863">Zinc-finger</keyword>